<evidence type="ECO:0000256" key="5">
    <source>
        <dbReference type="ARBA" id="ARBA00023136"/>
    </source>
</evidence>
<dbReference type="EMBL" id="JBHUME010000002">
    <property type="protein sequence ID" value="MFD2610922.1"/>
    <property type="molecule type" value="Genomic_DNA"/>
</dbReference>
<comment type="similarity">
    <text evidence="2">Belongs to the LemA family.</text>
</comment>
<keyword evidence="3" id="KW-0812">Transmembrane</keyword>
<accession>A0ABW5P6L1</accession>
<dbReference type="Gene3D" id="1.20.1440.20">
    <property type="entry name" value="LemA-like domain"/>
    <property type="match status" value="1"/>
</dbReference>
<name>A0ABW5P6L1_9BACL</name>
<dbReference type="InterPro" id="IPR023353">
    <property type="entry name" value="LemA-like_dom_sf"/>
</dbReference>
<organism evidence="6 7">
    <name type="scientific">Paenibacillus gansuensis</name>
    <dbReference type="NCBI Taxonomy" id="306542"/>
    <lineage>
        <taxon>Bacteria</taxon>
        <taxon>Bacillati</taxon>
        <taxon>Bacillota</taxon>
        <taxon>Bacilli</taxon>
        <taxon>Bacillales</taxon>
        <taxon>Paenibacillaceae</taxon>
        <taxon>Paenibacillus</taxon>
    </lineage>
</organism>
<dbReference type="Proteomes" id="UP001597541">
    <property type="component" value="Unassembled WGS sequence"/>
</dbReference>
<evidence type="ECO:0000256" key="4">
    <source>
        <dbReference type="ARBA" id="ARBA00022989"/>
    </source>
</evidence>
<evidence type="ECO:0000313" key="6">
    <source>
        <dbReference type="EMBL" id="MFD2610922.1"/>
    </source>
</evidence>
<dbReference type="PANTHER" id="PTHR34478">
    <property type="entry name" value="PROTEIN LEMA"/>
    <property type="match status" value="1"/>
</dbReference>
<protein>
    <submittedName>
        <fullName evidence="6">LemA family protein</fullName>
    </submittedName>
</protein>
<gene>
    <name evidence="6" type="ORF">ACFSUF_00635</name>
</gene>
<dbReference type="Pfam" id="PF04011">
    <property type="entry name" value="LemA"/>
    <property type="match status" value="1"/>
</dbReference>
<comment type="caution">
    <text evidence="6">The sequence shown here is derived from an EMBL/GenBank/DDBJ whole genome shotgun (WGS) entry which is preliminary data.</text>
</comment>
<comment type="subcellular location">
    <subcellularLocation>
        <location evidence="1">Membrane</location>
        <topology evidence="1">Single-pass membrane protein</topology>
    </subcellularLocation>
</comment>
<keyword evidence="4" id="KW-1133">Transmembrane helix</keyword>
<dbReference type="PANTHER" id="PTHR34478:SF2">
    <property type="entry name" value="MEMBRANE PROTEIN"/>
    <property type="match status" value="1"/>
</dbReference>
<keyword evidence="7" id="KW-1185">Reference proteome</keyword>
<evidence type="ECO:0000256" key="1">
    <source>
        <dbReference type="ARBA" id="ARBA00004167"/>
    </source>
</evidence>
<evidence type="ECO:0000256" key="2">
    <source>
        <dbReference type="ARBA" id="ARBA00008854"/>
    </source>
</evidence>
<dbReference type="SUPFAM" id="SSF140478">
    <property type="entry name" value="LemA-like"/>
    <property type="match status" value="1"/>
</dbReference>
<dbReference type="InterPro" id="IPR007156">
    <property type="entry name" value="MamQ_LemA"/>
</dbReference>
<sequence>MKNKAVWIVLAVVVVIGFLFMGKYNSLVNAEEDVQNKWAQVENQLKRRADLIPNLVETVKGYAKHEQEAIKAVTDARARLGGAATPQEAADANNELNGALSRLLVITENYPDLKANENFRQLSDELAGTENRLGVARKDYNDEVTRFNKTIRQFPGSIMAGILGFEKKPYFEVSESEREVPKVNFGT</sequence>
<reference evidence="7" key="1">
    <citation type="journal article" date="2019" name="Int. J. Syst. Evol. Microbiol.">
        <title>The Global Catalogue of Microorganisms (GCM) 10K type strain sequencing project: providing services to taxonomists for standard genome sequencing and annotation.</title>
        <authorList>
            <consortium name="The Broad Institute Genomics Platform"/>
            <consortium name="The Broad Institute Genome Sequencing Center for Infectious Disease"/>
            <person name="Wu L."/>
            <person name="Ma J."/>
        </authorList>
    </citation>
    <scope>NUCLEOTIDE SEQUENCE [LARGE SCALE GENOMIC DNA]</scope>
    <source>
        <strain evidence="7">KCTC 3950</strain>
    </source>
</reference>
<evidence type="ECO:0000256" key="3">
    <source>
        <dbReference type="ARBA" id="ARBA00022692"/>
    </source>
</evidence>
<keyword evidence="5" id="KW-0472">Membrane</keyword>
<dbReference type="RefSeq" id="WP_377599094.1">
    <property type="nucleotide sequence ID" value="NZ_JBHUME010000002.1"/>
</dbReference>
<proteinExistence type="inferred from homology"/>
<evidence type="ECO:0000313" key="7">
    <source>
        <dbReference type="Proteomes" id="UP001597541"/>
    </source>
</evidence>